<evidence type="ECO:0000313" key="2">
    <source>
        <dbReference type="Proteomes" id="UP000824260"/>
    </source>
</evidence>
<name>A0A9D0ZR55_9FIRM</name>
<accession>A0A9D0ZR55</accession>
<reference evidence="1" key="1">
    <citation type="submission" date="2020-10" db="EMBL/GenBank/DDBJ databases">
        <authorList>
            <person name="Gilroy R."/>
        </authorList>
    </citation>
    <scope>NUCLEOTIDE SEQUENCE</scope>
    <source>
        <strain evidence="1">ChiSjej6B24-2974</strain>
    </source>
</reference>
<dbReference type="EMBL" id="DVFZ01000124">
    <property type="protein sequence ID" value="HIQ84091.1"/>
    <property type="molecule type" value="Genomic_DNA"/>
</dbReference>
<sequence length="238" mass="25966">MKNERGALHLEVLCALPGRLRVRLERPVDCTPAVLVLPGVRECRFNGRVSTLLCLFDEHAVDVETLIERLAAVYARKAGATLLHVKRSEEPGFRLPPSGALALGCIAADGVLTLVASPLTRFSRWLSAGATLAAVTEHGYAELHLRGSFDPEVMSVVYLINAIGKEDGVRASLVAWVLTFGRHLIPRAPREQVYLVRNGAERTVLTPVRSKGDGKSFAASLLQRGAEMMLPRTLKIRT</sequence>
<proteinExistence type="predicted"/>
<comment type="caution">
    <text evidence="1">The sequence shown here is derived from an EMBL/GenBank/DDBJ whole genome shotgun (WGS) entry which is preliminary data.</text>
</comment>
<reference evidence="1" key="2">
    <citation type="journal article" date="2021" name="PeerJ">
        <title>Extensive microbial diversity within the chicken gut microbiome revealed by metagenomics and culture.</title>
        <authorList>
            <person name="Gilroy R."/>
            <person name="Ravi A."/>
            <person name="Getino M."/>
            <person name="Pursley I."/>
            <person name="Horton D.L."/>
            <person name="Alikhan N.F."/>
            <person name="Baker D."/>
            <person name="Gharbi K."/>
            <person name="Hall N."/>
            <person name="Watson M."/>
            <person name="Adriaenssens E.M."/>
            <person name="Foster-Nyarko E."/>
            <person name="Jarju S."/>
            <person name="Secka A."/>
            <person name="Antonio M."/>
            <person name="Oren A."/>
            <person name="Chaudhuri R.R."/>
            <person name="La Ragione R."/>
            <person name="Hildebrand F."/>
            <person name="Pallen M.J."/>
        </authorList>
    </citation>
    <scope>NUCLEOTIDE SEQUENCE</scope>
    <source>
        <strain evidence="1">ChiSjej6B24-2974</strain>
    </source>
</reference>
<protein>
    <submittedName>
        <fullName evidence="1">Uncharacterized protein</fullName>
    </submittedName>
</protein>
<evidence type="ECO:0000313" key="1">
    <source>
        <dbReference type="EMBL" id="HIQ84091.1"/>
    </source>
</evidence>
<dbReference type="Proteomes" id="UP000824260">
    <property type="component" value="Unassembled WGS sequence"/>
</dbReference>
<gene>
    <name evidence="1" type="ORF">IAA52_13455</name>
</gene>
<organism evidence="1 2">
    <name type="scientific">Candidatus Pullichristensenella stercorigallinarum</name>
    <dbReference type="NCBI Taxonomy" id="2840909"/>
    <lineage>
        <taxon>Bacteria</taxon>
        <taxon>Bacillati</taxon>
        <taxon>Bacillota</taxon>
        <taxon>Clostridia</taxon>
        <taxon>Candidatus Pullichristensenella</taxon>
    </lineage>
</organism>
<dbReference type="AlphaFoldDB" id="A0A9D0ZR55"/>